<keyword evidence="5 6" id="KW-0472">Membrane</keyword>
<protein>
    <submittedName>
        <fullName evidence="8">Envelope ADP,ATP carrier chloroplastic</fullName>
    </submittedName>
</protein>
<dbReference type="Proteomes" id="UP000239649">
    <property type="component" value="Unassembled WGS sequence"/>
</dbReference>
<dbReference type="STRING" id="554055.A0A2P6V5U3"/>
<evidence type="ECO:0000256" key="7">
    <source>
        <dbReference type="RuleBase" id="RU000488"/>
    </source>
</evidence>
<dbReference type="SUPFAM" id="SSF103506">
    <property type="entry name" value="Mitochondrial carrier"/>
    <property type="match status" value="1"/>
</dbReference>
<evidence type="ECO:0000256" key="4">
    <source>
        <dbReference type="ARBA" id="ARBA00022737"/>
    </source>
</evidence>
<dbReference type="GO" id="GO:0016020">
    <property type="term" value="C:membrane"/>
    <property type="evidence" value="ECO:0007669"/>
    <property type="project" value="UniProtKB-SubCell"/>
</dbReference>
<reference evidence="8 9" key="1">
    <citation type="journal article" date="2018" name="Plant J.">
        <title>Genome sequences of Chlorella sorokiniana UTEX 1602 and Micractinium conductrix SAG 241.80: implications to maltose excretion by a green alga.</title>
        <authorList>
            <person name="Arriola M.B."/>
            <person name="Velmurugan N."/>
            <person name="Zhang Y."/>
            <person name="Plunkett M.H."/>
            <person name="Hondzo H."/>
            <person name="Barney B.M."/>
        </authorList>
    </citation>
    <scope>NUCLEOTIDE SEQUENCE [LARGE SCALE GENOMIC DNA]</scope>
    <source>
        <strain evidence="8 9">SAG 241.80</strain>
    </source>
</reference>
<evidence type="ECO:0000313" key="9">
    <source>
        <dbReference type="Proteomes" id="UP000239649"/>
    </source>
</evidence>
<dbReference type="GO" id="GO:0055085">
    <property type="term" value="P:transmembrane transport"/>
    <property type="evidence" value="ECO:0007669"/>
    <property type="project" value="InterPro"/>
</dbReference>
<organism evidence="8 9">
    <name type="scientific">Micractinium conductrix</name>
    <dbReference type="NCBI Taxonomy" id="554055"/>
    <lineage>
        <taxon>Eukaryota</taxon>
        <taxon>Viridiplantae</taxon>
        <taxon>Chlorophyta</taxon>
        <taxon>core chlorophytes</taxon>
        <taxon>Trebouxiophyceae</taxon>
        <taxon>Chlorellales</taxon>
        <taxon>Chlorellaceae</taxon>
        <taxon>Chlorella clade</taxon>
        <taxon>Micractinium</taxon>
    </lineage>
</organism>
<keyword evidence="2 7" id="KW-0813">Transport</keyword>
<evidence type="ECO:0000313" key="8">
    <source>
        <dbReference type="EMBL" id="PSC69456.1"/>
    </source>
</evidence>
<keyword evidence="4" id="KW-0677">Repeat</keyword>
<evidence type="ECO:0000256" key="2">
    <source>
        <dbReference type="ARBA" id="ARBA00022448"/>
    </source>
</evidence>
<dbReference type="Pfam" id="PF00153">
    <property type="entry name" value="Mito_carr"/>
    <property type="match status" value="2"/>
</dbReference>
<dbReference type="Gene3D" id="1.50.40.10">
    <property type="entry name" value="Mitochondrial carrier domain"/>
    <property type="match status" value="1"/>
</dbReference>
<evidence type="ECO:0000256" key="3">
    <source>
        <dbReference type="ARBA" id="ARBA00022692"/>
    </source>
</evidence>
<comment type="similarity">
    <text evidence="7">Belongs to the mitochondrial carrier (TC 2.A.29) family.</text>
</comment>
<gene>
    <name evidence="8" type="ORF">C2E20_7017</name>
</gene>
<feature type="repeat" description="Solcar" evidence="6">
    <location>
        <begin position="71"/>
        <end position="165"/>
    </location>
</feature>
<evidence type="ECO:0000256" key="1">
    <source>
        <dbReference type="ARBA" id="ARBA00004141"/>
    </source>
</evidence>
<proteinExistence type="inferred from homology"/>
<dbReference type="InterPro" id="IPR002067">
    <property type="entry name" value="MCP"/>
</dbReference>
<keyword evidence="9" id="KW-1185">Reference proteome</keyword>
<sequence length="389" mass="41216">MSAERRAPRLMASASMALPDVPKRWGRRGAGGRTEGASNVVWELGAAPTTALLTPTYLSTHRPIALLALVPRALVLFGAGALSGAIAKSFTAPLDRVKILLQVKGGMQGGAIGAAAMKGNLLAAFMAIGKEEGLRGYWKGNLPQVLRVIPYSAAQLYSYEVFKRWFADDEGHLSVHRRLAAGACAGMVATLLTHPLDTLRLRLAVDPKLRGVAGTVAVLLKEGRGAAFYRGLGASMLGIGPYMGLEMASFDLLPETLPSFARGFAAALIATVSCYPLDTIRRHIQLQAGRSVAWHTAAATILAEDGIGGMYRGFVPNALKNLPNKGVKLSVFDTAKKMLQQAEAAYDDECRKQGIVPPMRAEWSRPAGRRGAAAAAAVPVGKQQLVPAK</sequence>
<dbReference type="OrthoDB" id="270584at2759"/>
<accession>A0A2P6V5U3</accession>
<dbReference type="PROSITE" id="PS50920">
    <property type="entry name" value="SOLCAR"/>
    <property type="match status" value="3"/>
</dbReference>
<evidence type="ECO:0000256" key="5">
    <source>
        <dbReference type="ARBA" id="ARBA00023136"/>
    </source>
</evidence>
<name>A0A2P6V5U3_9CHLO</name>
<comment type="caution">
    <text evidence="8">The sequence shown here is derived from an EMBL/GenBank/DDBJ whole genome shotgun (WGS) entry which is preliminary data.</text>
</comment>
<dbReference type="AlphaFoldDB" id="A0A2P6V5U3"/>
<feature type="repeat" description="Solcar" evidence="6">
    <location>
        <begin position="258"/>
        <end position="338"/>
    </location>
</feature>
<dbReference type="InterPro" id="IPR018108">
    <property type="entry name" value="MCP_transmembrane"/>
</dbReference>
<dbReference type="InterPro" id="IPR023395">
    <property type="entry name" value="MCP_dom_sf"/>
</dbReference>
<dbReference type="EMBL" id="LHPF02000026">
    <property type="protein sequence ID" value="PSC69456.1"/>
    <property type="molecule type" value="Genomic_DNA"/>
</dbReference>
<dbReference type="PANTHER" id="PTHR24089">
    <property type="entry name" value="SOLUTE CARRIER FAMILY 25"/>
    <property type="match status" value="1"/>
</dbReference>
<feature type="repeat" description="Solcar" evidence="6">
    <location>
        <begin position="173"/>
        <end position="256"/>
    </location>
</feature>
<evidence type="ECO:0000256" key="6">
    <source>
        <dbReference type="PROSITE-ProRule" id="PRU00282"/>
    </source>
</evidence>
<dbReference type="PRINTS" id="PR00926">
    <property type="entry name" value="MITOCARRIER"/>
</dbReference>
<comment type="subcellular location">
    <subcellularLocation>
        <location evidence="1">Membrane</location>
        <topology evidence="1">Multi-pass membrane protein</topology>
    </subcellularLocation>
</comment>
<keyword evidence="3 6" id="KW-0812">Transmembrane</keyword>